<comment type="caution">
    <text evidence="2">The sequence shown here is derived from an EMBL/GenBank/DDBJ whole genome shotgun (WGS) entry which is preliminary data.</text>
</comment>
<evidence type="ECO:0008006" key="4">
    <source>
        <dbReference type="Google" id="ProtNLM"/>
    </source>
</evidence>
<proteinExistence type="predicted"/>
<name>A0A9Q0JN50_9ROSI</name>
<reference evidence="2" key="2">
    <citation type="journal article" date="2023" name="Plants (Basel)">
        <title>Annotation of the Turnera subulata (Passifloraceae) Draft Genome Reveals the S-Locus Evolved after the Divergence of Turneroideae from Passifloroideae in a Stepwise Manner.</title>
        <authorList>
            <person name="Henning P.M."/>
            <person name="Roalson E.H."/>
            <person name="Mir W."/>
            <person name="McCubbin A.G."/>
            <person name="Shore J.S."/>
        </authorList>
    </citation>
    <scope>NUCLEOTIDE SEQUENCE</scope>
    <source>
        <strain evidence="2">F60SS</strain>
    </source>
</reference>
<evidence type="ECO:0000313" key="2">
    <source>
        <dbReference type="EMBL" id="KAJ4846720.1"/>
    </source>
</evidence>
<evidence type="ECO:0000313" key="3">
    <source>
        <dbReference type="Proteomes" id="UP001141552"/>
    </source>
</evidence>
<gene>
    <name evidence="2" type="ORF">Tsubulata_032387</name>
</gene>
<feature type="region of interest" description="Disordered" evidence="1">
    <location>
        <begin position="120"/>
        <end position="160"/>
    </location>
</feature>
<keyword evidence="3" id="KW-1185">Reference proteome</keyword>
<dbReference type="AlphaFoldDB" id="A0A9Q0JN50"/>
<organism evidence="2 3">
    <name type="scientific">Turnera subulata</name>
    <dbReference type="NCBI Taxonomy" id="218843"/>
    <lineage>
        <taxon>Eukaryota</taxon>
        <taxon>Viridiplantae</taxon>
        <taxon>Streptophyta</taxon>
        <taxon>Embryophyta</taxon>
        <taxon>Tracheophyta</taxon>
        <taxon>Spermatophyta</taxon>
        <taxon>Magnoliopsida</taxon>
        <taxon>eudicotyledons</taxon>
        <taxon>Gunneridae</taxon>
        <taxon>Pentapetalae</taxon>
        <taxon>rosids</taxon>
        <taxon>fabids</taxon>
        <taxon>Malpighiales</taxon>
        <taxon>Passifloraceae</taxon>
        <taxon>Turnera</taxon>
    </lineage>
</organism>
<dbReference type="Proteomes" id="UP001141552">
    <property type="component" value="Unassembled WGS sequence"/>
</dbReference>
<protein>
    <recommendedName>
        <fullName evidence="4">Cyclin-dependent kinase inhibitor</fullName>
    </recommendedName>
</protein>
<accession>A0A9Q0JN50</accession>
<sequence length="185" mass="20046">MMTLGLAATATTSSSKKRKINGADEVELIKFPVIHRVVKKASTSADQICPGDKAVTEDERICASDHESASCCSSNGSSARRRNTKFTDLEPEASVEVEAPLSFYSSRERMETTSWLNQIGAEEGRQAGLSGNLDSPARPSSPSEANSRRLRSSSSTVAAKMPTHLELEDFFSEAEKKLQTQFAAK</sequence>
<reference evidence="2" key="1">
    <citation type="submission" date="2022-02" db="EMBL/GenBank/DDBJ databases">
        <authorList>
            <person name="Henning P.M."/>
            <person name="McCubbin A.G."/>
            <person name="Shore J.S."/>
        </authorList>
    </citation>
    <scope>NUCLEOTIDE SEQUENCE</scope>
    <source>
        <strain evidence="2">F60SS</strain>
        <tissue evidence="2">Leaves</tissue>
    </source>
</reference>
<dbReference type="EMBL" id="JAKUCV010001358">
    <property type="protein sequence ID" value="KAJ4846720.1"/>
    <property type="molecule type" value="Genomic_DNA"/>
</dbReference>
<evidence type="ECO:0000256" key="1">
    <source>
        <dbReference type="SAM" id="MobiDB-lite"/>
    </source>
</evidence>
<dbReference type="OrthoDB" id="6373236at2759"/>